<keyword evidence="3" id="KW-1185">Reference proteome</keyword>
<dbReference type="Proteomes" id="UP001175226">
    <property type="component" value="Unassembled WGS sequence"/>
</dbReference>
<evidence type="ECO:0000313" key="3">
    <source>
        <dbReference type="Proteomes" id="UP001175226"/>
    </source>
</evidence>
<evidence type="ECO:0000259" key="1">
    <source>
        <dbReference type="PROSITE" id="PS50011"/>
    </source>
</evidence>
<dbReference type="EMBL" id="JAUEPT010000069">
    <property type="protein sequence ID" value="KAK0434715.1"/>
    <property type="molecule type" value="Genomic_DNA"/>
</dbReference>
<comment type="caution">
    <text evidence="2">The sequence shown here is derived from an EMBL/GenBank/DDBJ whole genome shotgun (WGS) entry which is preliminary data.</text>
</comment>
<dbReference type="InterPro" id="IPR000719">
    <property type="entry name" value="Prot_kinase_dom"/>
</dbReference>
<reference evidence="2" key="1">
    <citation type="submission" date="2023-06" db="EMBL/GenBank/DDBJ databases">
        <authorList>
            <consortium name="Lawrence Berkeley National Laboratory"/>
            <person name="Ahrendt S."/>
            <person name="Sahu N."/>
            <person name="Indic B."/>
            <person name="Wong-Bajracharya J."/>
            <person name="Merenyi Z."/>
            <person name="Ke H.-M."/>
            <person name="Monk M."/>
            <person name="Kocsube S."/>
            <person name="Drula E."/>
            <person name="Lipzen A."/>
            <person name="Balint B."/>
            <person name="Henrissat B."/>
            <person name="Andreopoulos B."/>
            <person name="Martin F.M."/>
            <person name="Harder C.B."/>
            <person name="Rigling D."/>
            <person name="Ford K.L."/>
            <person name="Foster G.D."/>
            <person name="Pangilinan J."/>
            <person name="Papanicolaou A."/>
            <person name="Barry K."/>
            <person name="LaButti K."/>
            <person name="Viragh M."/>
            <person name="Koriabine M."/>
            <person name="Yan M."/>
            <person name="Riley R."/>
            <person name="Champramary S."/>
            <person name="Plett K.L."/>
            <person name="Tsai I.J."/>
            <person name="Slot J."/>
            <person name="Sipos G."/>
            <person name="Plett J."/>
            <person name="Nagy L.G."/>
            <person name="Grigoriev I.V."/>
        </authorList>
    </citation>
    <scope>NUCLEOTIDE SEQUENCE</scope>
    <source>
        <strain evidence="2">FPL87.14</strain>
    </source>
</reference>
<feature type="domain" description="Protein kinase" evidence="1">
    <location>
        <begin position="1"/>
        <end position="208"/>
    </location>
</feature>
<sequence length="208" mass="23733">MVVKHFEPFTSAVVLLVQRHPDNEKVNLKLADRRLGYRSNKNKLDTVPWSSSIDDHLRRAVCDIQAGAILNWFEVISDFDNRPDTEVSTWFGKIGSYDTELAAFRLLHRLQGRYIPRLLSVVRLGITSSPVLFIVLEYIPGISIEKLQPHIDVSEQEAKRISSDVMAALRAIEAENCLPHNDIYTRNVVLREGNWSPIIINFGEANIR</sequence>
<protein>
    <recommendedName>
        <fullName evidence="1">Protein kinase domain-containing protein</fullName>
    </recommendedName>
</protein>
<dbReference type="AlphaFoldDB" id="A0AA39J3B1"/>
<evidence type="ECO:0000313" key="2">
    <source>
        <dbReference type="EMBL" id="KAK0434715.1"/>
    </source>
</evidence>
<organism evidence="2 3">
    <name type="scientific">Armillaria borealis</name>
    <dbReference type="NCBI Taxonomy" id="47425"/>
    <lineage>
        <taxon>Eukaryota</taxon>
        <taxon>Fungi</taxon>
        <taxon>Dikarya</taxon>
        <taxon>Basidiomycota</taxon>
        <taxon>Agaricomycotina</taxon>
        <taxon>Agaricomycetes</taxon>
        <taxon>Agaricomycetidae</taxon>
        <taxon>Agaricales</taxon>
        <taxon>Marasmiineae</taxon>
        <taxon>Physalacriaceae</taxon>
        <taxon>Armillaria</taxon>
    </lineage>
</organism>
<dbReference type="GO" id="GO:0004672">
    <property type="term" value="F:protein kinase activity"/>
    <property type="evidence" value="ECO:0007669"/>
    <property type="project" value="InterPro"/>
</dbReference>
<dbReference type="PROSITE" id="PS50011">
    <property type="entry name" value="PROTEIN_KINASE_DOM"/>
    <property type="match status" value="1"/>
</dbReference>
<dbReference type="InterPro" id="IPR011009">
    <property type="entry name" value="Kinase-like_dom_sf"/>
</dbReference>
<gene>
    <name evidence="2" type="ORF">EV421DRAFT_1989358</name>
</gene>
<proteinExistence type="predicted"/>
<dbReference type="Gene3D" id="1.10.510.10">
    <property type="entry name" value="Transferase(Phosphotransferase) domain 1"/>
    <property type="match status" value="1"/>
</dbReference>
<dbReference type="GO" id="GO:0005524">
    <property type="term" value="F:ATP binding"/>
    <property type="evidence" value="ECO:0007669"/>
    <property type="project" value="InterPro"/>
</dbReference>
<name>A0AA39J3B1_9AGAR</name>
<dbReference type="SUPFAM" id="SSF56112">
    <property type="entry name" value="Protein kinase-like (PK-like)"/>
    <property type="match status" value="1"/>
</dbReference>
<accession>A0AA39J3B1</accession>